<dbReference type="AlphaFoldDB" id="A0A8J8AWV6"/>
<keyword evidence="4 12" id="KW-0436">Ligase</keyword>
<evidence type="ECO:0000259" key="14">
    <source>
        <dbReference type="Pfam" id="PF02875"/>
    </source>
</evidence>
<dbReference type="UniPathway" id="UPA00219"/>
<dbReference type="EC" id="6.3.2.53" evidence="12"/>
<dbReference type="RefSeq" id="WP_211925946.1">
    <property type="nucleotide sequence ID" value="NZ_JAGQFT020000003.1"/>
</dbReference>
<dbReference type="EMBL" id="JAGQFT010000029">
    <property type="protein sequence ID" value="MBR0561981.1"/>
    <property type="molecule type" value="Genomic_DNA"/>
</dbReference>
<evidence type="ECO:0000313" key="16">
    <source>
        <dbReference type="EMBL" id="MBR0561981.1"/>
    </source>
</evidence>
<dbReference type="PANTHER" id="PTHR43692:SF1">
    <property type="entry name" value="UDP-N-ACETYLMURAMOYLALANINE--D-GLUTAMATE LIGASE"/>
    <property type="match status" value="1"/>
</dbReference>
<feature type="domain" description="Mur ligase central" evidence="15">
    <location>
        <begin position="115"/>
        <end position="289"/>
    </location>
</feature>
<feature type="binding site" evidence="12">
    <location>
        <begin position="117"/>
        <end position="123"/>
    </location>
    <ligand>
        <name>ATP</name>
        <dbReference type="ChEBI" id="CHEBI:30616"/>
    </ligand>
</feature>
<evidence type="ECO:0000313" key="17">
    <source>
        <dbReference type="EMBL" id="MBS7456698.1"/>
    </source>
</evidence>
<dbReference type="GO" id="GO:0004326">
    <property type="term" value="F:tetrahydrofolylpolyglutamate synthase activity"/>
    <property type="evidence" value="ECO:0007669"/>
    <property type="project" value="InterPro"/>
</dbReference>
<dbReference type="Proteomes" id="UP000675747">
    <property type="component" value="Unassembled WGS sequence"/>
</dbReference>
<evidence type="ECO:0000256" key="11">
    <source>
        <dbReference type="ARBA" id="ARBA00023316"/>
    </source>
</evidence>
<dbReference type="EMBL" id="JAGQFT020000003">
    <property type="protein sequence ID" value="MBS7456698.1"/>
    <property type="molecule type" value="Genomic_DNA"/>
</dbReference>
<comment type="caution">
    <text evidence="16">The sequence shown here is derived from an EMBL/GenBank/DDBJ whole genome shotgun (WGS) entry which is preliminary data.</text>
</comment>
<keyword evidence="10 12" id="KW-0131">Cell cycle</keyword>
<evidence type="ECO:0000256" key="3">
    <source>
        <dbReference type="ARBA" id="ARBA00022490"/>
    </source>
</evidence>
<feature type="domain" description="Mur ligase C-terminal" evidence="14">
    <location>
        <begin position="311"/>
        <end position="428"/>
    </location>
</feature>
<keyword evidence="8 12" id="KW-0133">Cell shape</keyword>
<evidence type="ECO:0000256" key="4">
    <source>
        <dbReference type="ARBA" id="ARBA00022598"/>
    </source>
</evidence>
<reference evidence="17 18" key="1">
    <citation type="journal article" date="2021" name="Microbiol. Resour. Announc.">
        <title>Draft Genome Sequence of Coralloluteibacterium stylophorae LMG 29479T.</title>
        <authorList>
            <person name="Karlyshev A.V."/>
            <person name="Kudryashova E.B."/>
            <person name="Ariskina E.V."/>
            <person name="Conroy A.P."/>
            <person name="Abidueva E.Y."/>
        </authorList>
    </citation>
    <scope>NUCLEOTIDE SEQUENCE [LARGE SCALE GENOMIC DNA]</scope>
    <source>
        <strain evidence="17 18">LMG 29479</strain>
    </source>
</reference>
<keyword evidence="9 12" id="KW-0573">Peptidoglycan synthesis</keyword>
<dbReference type="GO" id="GO:0005737">
    <property type="term" value="C:cytoplasm"/>
    <property type="evidence" value="ECO:0007669"/>
    <property type="project" value="UniProtKB-SubCell"/>
</dbReference>
<evidence type="ECO:0000256" key="2">
    <source>
        <dbReference type="ARBA" id="ARBA00004752"/>
    </source>
</evidence>
<protein>
    <recommendedName>
        <fullName evidence="12">UDP-N-acetylmuramoyl-L-alanine--L-glutamate ligase</fullName>
        <ecNumber evidence="12">6.3.2.53</ecNumber>
    </recommendedName>
    <alternativeName>
        <fullName evidence="12">UDP-N-acetylmuramoyl-L-alanyl-L-glutamate synthetase</fullName>
        <shortName evidence="12">UDP-MurNAc-L-Ala-L-Glu synthetase</shortName>
    </alternativeName>
</protein>
<evidence type="ECO:0000256" key="8">
    <source>
        <dbReference type="ARBA" id="ARBA00022960"/>
    </source>
</evidence>
<comment type="catalytic activity">
    <reaction evidence="12">
        <text>UDP-N-acetyl-alpha-D-muramoyl-L-alanine + L-glutamate + ATP = UDP-N-acetyl-alpha-D-muramoyl-L-alanyl-L-glutamate + ADP + phosphate + H(+)</text>
        <dbReference type="Rhea" id="RHEA:58816"/>
        <dbReference type="ChEBI" id="CHEBI:15378"/>
        <dbReference type="ChEBI" id="CHEBI:29985"/>
        <dbReference type="ChEBI" id="CHEBI:30616"/>
        <dbReference type="ChEBI" id="CHEBI:43474"/>
        <dbReference type="ChEBI" id="CHEBI:83898"/>
        <dbReference type="ChEBI" id="CHEBI:142725"/>
        <dbReference type="ChEBI" id="CHEBI:456216"/>
        <dbReference type="EC" id="6.3.2.53"/>
    </reaction>
</comment>
<evidence type="ECO:0000256" key="9">
    <source>
        <dbReference type="ARBA" id="ARBA00022984"/>
    </source>
</evidence>
<dbReference type="GO" id="GO:0005524">
    <property type="term" value="F:ATP binding"/>
    <property type="evidence" value="ECO:0007669"/>
    <property type="project" value="UniProtKB-UniRule"/>
</dbReference>
<dbReference type="PANTHER" id="PTHR43692">
    <property type="entry name" value="UDP-N-ACETYLMURAMOYLALANINE--D-GLUTAMATE LIGASE"/>
    <property type="match status" value="1"/>
</dbReference>
<dbReference type="GO" id="GO:0008764">
    <property type="term" value="F:UDP-N-acetylmuramoylalanine-D-glutamate ligase activity"/>
    <property type="evidence" value="ECO:0007669"/>
    <property type="project" value="UniProtKB-EC"/>
</dbReference>
<comment type="pathway">
    <text evidence="2 12 13">Cell wall biogenesis; peptidoglycan biosynthesis.</text>
</comment>
<evidence type="ECO:0000256" key="1">
    <source>
        <dbReference type="ARBA" id="ARBA00004496"/>
    </source>
</evidence>
<dbReference type="GO" id="GO:0008360">
    <property type="term" value="P:regulation of cell shape"/>
    <property type="evidence" value="ECO:0007669"/>
    <property type="project" value="UniProtKB-KW"/>
</dbReference>
<dbReference type="InterPro" id="IPR036615">
    <property type="entry name" value="Mur_ligase_C_dom_sf"/>
</dbReference>
<dbReference type="GO" id="GO:0071555">
    <property type="term" value="P:cell wall organization"/>
    <property type="evidence" value="ECO:0007669"/>
    <property type="project" value="UniProtKB-KW"/>
</dbReference>
<organism evidence="16">
    <name type="scientific">Coralloluteibacterium stylophorae</name>
    <dbReference type="NCBI Taxonomy" id="1776034"/>
    <lineage>
        <taxon>Bacteria</taxon>
        <taxon>Pseudomonadati</taxon>
        <taxon>Pseudomonadota</taxon>
        <taxon>Gammaproteobacteria</taxon>
        <taxon>Lysobacterales</taxon>
        <taxon>Lysobacteraceae</taxon>
        <taxon>Coralloluteibacterium</taxon>
    </lineage>
</organism>
<comment type="catalytic activity">
    <reaction evidence="13">
        <text>UDP-N-acetyl-alpha-D-muramoyl-L-alanine + D-glutamate + ATP = UDP-N-acetyl-alpha-D-muramoyl-L-alanyl-D-glutamate + ADP + phosphate + H(+)</text>
        <dbReference type="Rhea" id="RHEA:16429"/>
        <dbReference type="ChEBI" id="CHEBI:15378"/>
        <dbReference type="ChEBI" id="CHEBI:29986"/>
        <dbReference type="ChEBI" id="CHEBI:30616"/>
        <dbReference type="ChEBI" id="CHEBI:43474"/>
        <dbReference type="ChEBI" id="CHEBI:83898"/>
        <dbReference type="ChEBI" id="CHEBI:83900"/>
        <dbReference type="ChEBI" id="CHEBI:456216"/>
        <dbReference type="EC" id="6.3.2.9"/>
    </reaction>
</comment>
<dbReference type="InterPro" id="IPR036565">
    <property type="entry name" value="Mur-like_cat_sf"/>
</dbReference>
<proteinExistence type="inferred from homology"/>
<dbReference type="Gene3D" id="3.40.50.720">
    <property type="entry name" value="NAD(P)-binding Rossmann-like Domain"/>
    <property type="match status" value="1"/>
</dbReference>
<keyword evidence="7 12" id="KW-0067">ATP-binding</keyword>
<sequence length="466" mass="48996">MHPSRLEGRRVAVWGWGREGRATAAWLRRRFPAQPLAVFCAAAEVAQVAALGDPLLSARAEVDPQALADFDVVVKSPGISPYAPPAGEATLLGARFVGASALWFATHPDARTVCVTGTKGKSTTTALVAHLLRAAGQRTALAGNIGLPLIELMDVTPALAFWAIELSSYQTRDAFLDHATRPEVGVVLNLFPEHLDWHGGEARYVEDKLALVTRGRPRTLVLNAADARLAALDPEATAEAHLVWFNRADGWHVGDGHVCRGGRPVFDLRRLHAPGQHNGGNLCAALAAVEALGLDAVALAAAAESFRPLPHRLQPLGAVAGVEYVDDSISTTPHASLAALDCFRGRRVAILVGGHDRGLDWGHFAERIAREPPVAVVAMGANGPRIHAALAPHAHGGRFRLLQAADMAAAVQAAAAVLDHTGVVLLSPGAPSFDAYRDYAERGRHFAAIAGFDTADVGAIGGLGVA</sequence>
<keyword evidence="3 12" id="KW-0963">Cytoplasm</keyword>
<reference evidence="16" key="2">
    <citation type="submission" date="2021-04" db="EMBL/GenBank/DDBJ databases">
        <authorList>
            <person name="Karlyshev A.V."/>
        </authorList>
    </citation>
    <scope>NUCLEOTIDE SEQUENCE</scope>
    <source>
        <strain evidence="16">LMG 29479</strain>
    </source>
</reference>
<name>A0A8J8AWV6_9GAMM</name>
<keyword evidence="5 12" id="KW-0132">Cell division</keyword>
<dbReference type="GO" id="GO:0051301">
    <property type="term" value="P:cell division"/>
    <property type="evidence" value="ECO:0007669"/>
    <property type="project" value="UniProtKB-KW"/>
</dbReference>
<dbReference type="Gene3D" id="3.40.1190.10">
    <property type="entry name" value="Mur-like, catalytic domain"/>
    <property type="match status" value="1"/>
</dbReference>
<comment type="subcellular location">
    <subcellularLocation>
        <location evidence="1 12 13">Cytoplasm</location>
    </subcellularLocation>
</comment>
<comment type="function">
    <text evidence="13">Cell wall formation. Catalyzes the addition of glutamate to the nucleotide precursor UDP-N-acetylmuramoyl-L-alanine (UMA).</text>
</comment>
<dbReference type="InterPro" id="IPR004101">
    <property type="entry name" value="Mur_ligase_C"/>
</dbReference>
<dbReference type="InterPro" id="IPR013221">
    <property type="entry name" value="Mur_ligase_cen"/>
</dbReference>
<dbReference type="SUPFAM" id="SSF53623">
    <property type="entry name" value="MurD-like peptide ligases, catalytic domain"/>
    <property type="match status" value="1"/>
</dbReference>
<dbReference type="Pfam" id="PF08245">
    <property type="entry name" value="Mur_ligase_M"/>
    <property type="match status" value="1"/>
</dbReference>
<comment type="similarity">
    <text evidence="12">Belongs to the MurCDEF family. MurD2 subfamily.</text>
</comment>
<accession>A0A8J8AWV6</accession>
<dbReference type="HAMAP" id="MF_00639">
    <property type="entry name" value="MurD"/>
    <property type="match status" value="1"/>
</dbReference>
<evidence type="ECO:0000256" key="10">
    <source>
        <dbReference type="ARBA" id="ARBA00023306"/>
    </source>
</evidence>
<dbReference type="NCBIfam" id="TIGR01087">
    <property type="entry name" value="murD"/>
    <property type="match status" value="1"/>
</dbReference>
<dbReference type="SUPFAM" id="SSF53244">
    <property type="entry name" value="MurD-like peptide ligases, peptide-binding domain"/>
    <property type="match status" value="1"/>
</dbReference>
<evidence type="ECO:0000256" key="12">
    <source>
        <dbReference type="HAMAP-Rule" id="MF_02208"/>
    </source>
</evidence>
<evidence type="ECO:0000256" key="7">
    <source>
        <dbReference type="ARBA" id="ARBA00022840"/>
    </source>
</evidence>
<dbReference type="Gene3D" id="3.90.190.20">
    <property type="entry name" value="Mur ligase, C-terminal domain"/>
    <property type="match status" value="1"/>
</dbReference>
<dbReference type="HAMAP" id="MF_02208">
    <property type="entry name" value="MurD2_subfam"/>
    <property type="match status" value="1"/>
</dbReference>
<keyword evidence="6 12" id="KW-0547">Nucleotide-binding</keyword>
<evidence type="ECO:0000259" key="15">
    <source>
        <dbReference type="Pfam" id="PF08245"/>
    </source>
</evidence>
<dbReference type="PROSITE" id="PS01011">
    <property type="entry name" value="FOLYLPOLYGLU_SYNT_1"/>
    <property type="match status" value="1"/>
</dbReference>
<evidence type="ECO:0000256" key="13">
    <source>
        <dbReference type="RuleBase" id="RU003664"/>
    </source>
</evidence>
<dbReference type="InterPro" id="IPR018109">
    <property type="entry name" value="Folylpolyglutamate_synth_CS"/>
</dbReference>
<keyword evidence="11 12" id="KW-0961">Cell wall biogenesis/degradation</keyword>
<evidence type="ECO:0000256" key="6">
    <source>
        <dbReference type="ARBA" id="ARBA00022741"/>
    </source>
</evidence>
<keyword evidence="18" id="KW-1185">Reference proteome</keyword>
<gene>
    <name evidence="12" type="primary">murD2</name>
    <name evidence="17" type="ORF">KB893_006075</name>
    <name evidence="16" type="ORF">KB893_05560</name>
</gene>
<evidence type="ECO:0000313" key="18">
    <source>
        <dbReference type="Proteomes" id="UP000675747"/>
    </source>
</evidence>
<dbReference type="InterPro" id="IPR043687">
    <property type="entry name" value="MurD2"/>
</dbReference>
<dbReference type="Pfam" id="PF02875">
    <property type="entry name" value="Mur_ligase_C"/>
    <property type="match status" value="1"/>
</dbReference>
<evidence type="ECO:0000256" key="5">
    <source>
        <dbReference type="ARBA" id="ARBA00022618"/>
    </source>
</evidence>
<comment type="function">
    <text evidence="12">Cell wall formation. Catalyzes the addition of L-glutamate to the nucleotide precursor UDP-N-acetylmuramoyl-L-alanine.</text>
</comment>
<dbReference type="GO" id="GO:0009252">
    <property type="term" value="P:peptidoglycan biosynthetic process"/>
    <property type="evidence" value="ECO:0007669"/>
    <property type="project" value="UniProtKB-UniRule"/>
</dbReference>
<dbReference type="InterPro" id="IPR005762">
    <property type="entry name" value="MurD"/>
</dbReference>